<protein>
    <submittedName>
        <fullName evidence="1">Septum formation initiator</fullName>
    </submittedName>
</protein>
<comment type="caution">
    <text evidence="1">The sequence shown here is derived from an EMBL/GenBank/DDBJ whole genome shotgun (WGS) entry which is preliminary data.</text>
</comment>
<organism evidence="1 2">
    <name type="scientific">Novosphingobium album</name>
    <name type="common">ex Hu et al. 2023</name>
    <dbReference type="NCBI Taxonomy" id="2930093"/>
    <lineage>
        <taxon>Bacteria</taxon>
        <taxon>Pseudomonadati</taxon>
        <taxon>Pseudomonadota</taxon>
        <taxon>Alphaproteobacteria</taxon>
        <taxon>Sphingomonadales</taxon>
        <taxon>Sphingomonadaceae</taxon>
        <taxon>Novosphingobium</taxon>
    </lineage>
</organism>
<evidence type="ECO:0000313" key="1">
    <source>
        <dbReference type="EMBL" id="MCJ2177765.1"/>
    </source>
</evidence>
<dbReference type="EMBL" id="JALHLE010000005">
    <property type="protein sequence ID" value="MCJ2177765.1"/>
    <property type="molecule type" value="Genomic_DNA"/>
</dbReference>
<accession>A0ABT0AYP3</accession>
<sequence>MRTMRQDHGIVKERLVQGLALAMLLLMGLYAVAGPSGLIAWGENQHLLEQQRAKLASMKLERDHWKNRVKLLDPKNADPDLAGELLRSNLNVARSDEMVMLLH</sequence>
<dbReference type="Proteomes" id="UP001162880">
    <property type="component" value="Unassembled WGS sequence"/>
</dbReference>
<gene>
    <name evidence="1" type="ORF">MTR64_04265</name>
</gene>
<reference evidence="1" key="1">
    <citation type="submission" date="2022-03" db="EMBL/GenBank/DDBJ databases">
        <title>Identification of a novel bacterium isolated from mangrove sediments.</title>
        <authorList>
            <person name="Pan X."/>
        </authorList>
    </citation>
    <scope>NUCLEOTIDE SEQUENCE</scope>
    <source>
        <strain evidence="1">B2580</strain>
    </source>
</reference>
<evidence type="ECO:0000313" key="2">
    <source>
        <dbReference type="Proteomes" id="UP001162880"/>
    </source>
</evidence>
<proteinExistence type="predicted"/>
<name>A0ABT0AYP3_9SPHN</name>
<keyword evidence="2" id="KW-1185">Reference proteome</keyword>